<dbReference type="Proteomes" id="UP000315295">
    <property type="component" value="Unassembled WGS sequence"/>
</dbReference>
<gene>
    <name evidence="1" type="ORF">C1H46_043981</name>
</gene>
<proteinExistence type="predicted"/>
<protein>
    <submittedName>
        <fullName evidence="1">Uncharacterized protein</fullName>
    </submittedName>
</protein>
<organism evidence="1 2">
    <name type="scientific">Malus baccata</name>
    <name type="common">Siberian crab apple</name>
    <name type="synonym">Pyrus baccata</name>
    <dbReference type="NCBI Taxonomy" id="106549"/>
    <lineage>
        <taxon>Eukaryota</taxon>
        <taxon>Viridiplantae</taxon>
        <taxon>Streptophyta</taxon>
        <taxon>Embryophyta</taxon>
        <taxon>Tracheophyta</taxon>
        <taxon>Spermatophyta</taxon>
        <taxon>Magnoliopsida</taxon>
        <taxon>eudicotyledons</taxon>
        <taxon>Gunneridae</taxon>
        <taxon>Pentapetalae</taxon>
        <taxon>rosids</taxon>
        <taxon>fabids</taxon>
        <taxon>Rosales</taxon>
        <taxon>Rosaceae</taxon>
        <taxon>Amygdaloideae</taxon>
        <taxon>Maleae</taxon>
        <taxon>Malus</taxon>
    </lineage>
</organism>
<reference evidence="1 2" key="1">
    <citation type="journal article" date="2019" name="G3 (Bethesda)">
        <title>Sequencing of a Wild Apple (Malus baccata) Genome Unravels the Differences Between Cultivated and Wild Apple Species Regarding Disease Resistance and Cold Tolerance.</title>
        <authorList>
            <person name="Chen X."/>
        </authorList>
    </citation>
    <scope>NUCLEOTIDE SEQUENCE [LARGE SCALE GENOMIC DNA]</scope>
    <source>
        <strain evidence="2">cv. Shandingzi</strain>
        <tissue evidence="1">Leaves</tissue>
    </source>
</reference>
<accession>A0A540K8C6</accession>
<comment type="caution">
    <text evidence="1">The sequence shown here is derived from an EMBL/GenBank/DDBJ whole genome shotgun (WGS) entry which is preliminary data.</text>
</comment>
<dbReference type="AlphaFoldDB" id="A0A540K8C6"/>
<keyword evidence="2" id="KW-1185">Reference proteome</keyword>
<evidence type="ECO:0000313" key="2">
    <source>
        <dbReference type="Proteomes" id="UP000315295"/>
    </source>
</evidence>
<sequence length="75" mass="8504">MANSTILPTKGCEGEVSRKGNSDFALKEWLVSLESFTTLKESCNTYRYTTTKKIQINGKMYKVEKKYALLTKSLS</sequence>
<dbReference type="EMBL" id="VIEB01001791">
    <property type="protein sequence ID" value="TQD70486.1"/>
    <property type="molecule type" value="Genomic_DNA"/>
</dbReference>
<name>A0A540K8C6_MALBA</name>
<evidence type="ECO:0000313" key="1">
    <source>
        <dbReference type="EMBL" id="TQD70486.1"/>
    </source>
</evidence>